<dbReference type="Pfam" id="PF00111">
    <property type="entry name" value="Fer2"/>
    <property type="match status" value="1"/>
</dbReference>
<dbReference type="InterPro" id="IPR002888">
    <property type="entry name" value="2Fe-2S-bd"/>
</dbReference>
<reference evidence="7 8" key="1">
    <citation type="submission" date="2024-02" db="EMBL/GenBank/DDBJ databases">
        <title>Haloferula sargassicola NBRC 104335.</title>
        <authorList>
            <person name="Ichikawa N."/>
            <person name="Katano-Makiyama Y."/>
            <person name="Hidaka K."/>
        </authorList>
    </citation>
    <scope>NUCLEOTIDE SEQUENCE [LARGE SCALE GENOMIC DNA]</scope>
    <source>
        <strain evidence="7 8">NBRC 104335</strain>
    </source>
</reference>
<dbReference type="InterPro" id="IPR012675">
    <property type="entry name" value="Beta-grasp_dom_sf"/>
</dbReference>
<dbReference type="InterPro" id="IPR036010">
    <property type="entry name" value="2Fe-2S_ferredoxin-like_sf"/>
</dbReference>
<keyword evidence="3" id="KW-0560">Oxidoreductase</keyword>
<dbReference type="InterPro" id="IPR036884">
    <property type="entry name" value="2Fe-2S-bd_dom_sf"/>
</dbReference>
<keyword evidence="8" id="KW-1185">Reference proteome</keyword>
<proteinExistence type="predicted"/>
<organism evidence="7 8">
    <name type="scientific">Haloferula sargassicola</name>
    <dbReference type="NCBI Taxonomy" id="490096"/>
    <lineage>
        <taxon>Bacteria</taxon>
        <taxon>Pseudomonadati</taxon>
        <taxon>Verrucomicrobiota</taxon>
        <taxon>Verrucomicrobiia</taxon>
        <taxon>Verrucomicrobiales</taxon>
        <taxon>Verrucomicrobiaceae</taxon>
        <taxon>Haloferula</taxon>
    </lineage>
</organism>
<dbReference type="PANTHER" id="PTHR44379">
    <property type="entry name" value="OXIDOREDUCTASE WITH IRON-SULFUR SUBUNIT"/>
    <property type="match status" value="1"/>
</dbReference>
<gene>
    <name evidence="7" type="primary">nicA</name>
    <name evidence="7" type="ORF">Hsar01_00838</name>
</gene>
<sequence>MAQDIHFTLNGDPTTVRTDPGRPLLDVLREDLGLTGTKYGCGEGQCGACSVLIGSERAFSCRTPVSAIAGKPVRTIEGLAAKGELHPVQQAFLEEQAFQCGYCTAGMIMTSVGLLERDSSPDEAGITAAMNGNLCRCCGYSEIRDAVKRAAALNSEEARR</sequence>
<dbReference type="InterPro" id="IPR051452">
    <property type="entry name" value="Diverse_Oxidoreductases"/>
</dbReference>
<evidence type="ECO:0000256" key="2">
    <source>
        <dbReference type="ARBA" id="ARBA00022723"/>
    </source>
</evidence>
<dbReference type="SUPFAM" id="SSF47741">
    <property type="entry name" value="CO dehydrogenase ISP C-domain like"/>
    <property type="match status" value="1"/>
</dbReference>
<dbReference type="PROSITE" id="PS51085">
    <property type="entry name" value="2FE2S_FER_2"/>
    <property type="match status" value="1"/>
</dbReference>
<evidence type="ECO:0000259" key="6">
    <source>
        <dbReference type="PROSITE" id="PS51085"/>
    </source>
</evidence>
<evidence type="ECO:0000256" key="5">
    <source>
        <dbReference type="ARBA" id="ARBA00023014"/>
    </source>
</evidence>
<dbReference type="Gene3D" id="1.10.150.120">
    <property type="entry name" value="[2Fe-2S]-binding domain"/>
    <property type="match status" value="1"/>
</dbReference>
<dbReference type="CDD" id="cd00207">
    <property type="entry name" value="fer2"/>
    <property type="match status" value="1"/>
</dbReference>
<dbReference type="PROSITE" id="PS00197">
    <property type="entry name" value="2FE2S_FER_1"/>
    <property type="match status" value="1"/>
</dbReference>
<keyword evidence="2" id="KW-0479">Metal-binding</keyword>
<dbReference type="EMBL" id="BAABRI010000004">
    <property type="protein sequence ID" value="GAA5481627.1"/>
    <property type="molecule type" value="Genomic_DNA"/>
</dbReference>
<protein>
    <submittedName>
        <fullName evidence="7">Nicotinate dehydrogenase subunit A</fullName>
    </submittedName>
</protein>
<keyword evidence="4" id="KW-0408">Iron</keyword>
<comment type="caution">
    <text evidence="7">The sequence shown here is derived from an EMBL/GenBank/DDBJ whole genome shotgun (WGS) entry which is preliminary data.</text>
</comment>
<accession>A0ABP9ULR2</accession>
<evidence type="ECO:0000313" key="7">
    <source>
        <dbReference type="EMBL" id="GAA5481627.1"/>
    </source>
</evidence>
<dbReference type="Gene3D" id="3.10.20.30">
    <property type="match status" value="1"/>
</dbReference>
<evidence type="ECO:0000256" key="1">
    <source>
        <dbReference type="ARBA" id="ARBA00022714"/>
    </source>
</evidence>
<dbReference type="PANTHER" id="PTHR44379:SF2">
    <property type="entry name" value="BLR6218 PROTEIN"/>
    <property type="match status" value="1"/>
</dbReference>
<name>A0ABP9ULR2_9BACT</name>
<feature type="domain" description="2Fe-2S ferredoxin-type" evidence="6">
    <location>
        <begin position="3"/>
        <end position="79"/>
    </location>
</feature>
<evidence type="ECO:0000256" key="3">
    <source>
        <dbReference type="ARBA" id="ARBA00023002"/>
    </source>
</evidence>
<evidence type="ECO:0000256" key="4">
    <source>
        <dbReference type="ARBA" id="ARBA00023004"/>
    </source>
</evidence>
<dbReference type="Pfam" id="PF01799">
    <property type="entry name" value="Fer2_2"/>
    <property type="match status" value="1"/>
</dbReference>
<dbReference type="Proteomes" id="UP001476282">
    <property type="component" value="Unassembled WGS sequence"/>
</dbReference>
<dbReference type="SUPFAM" id="SSF54292">
    <property type="entry name" value="2Fe-2S ferredoxin-like"/>
    <property type="match status" value="1"/>
</dbReference>
<dbReference type="InterPro" id="IPR001041">
    <property type="entry name" value="2Fe-2S_ferredoxin-type"/>
</dbReference>
<evidence type="ECO:0000313" key="8">
    <source>
        <dbReference type="Proteomes" id="UP001476282"/>
    </source>
</evidence>
<keyword evidence="5" id="KW-0411">Iron-sulfur</keyword>
<dbReference type="InterPro" id="IPR006058">
    <property type="entry name" value="2Fe2S_fd_BS"/>
</dbReference>
<dbReference type="RefSeq" id="WP_353565779.1">
    <property type="nucleotide sequence ID" value="NZ_BAABRI010000004.1"/>
</dbReference>
<keyword evidence="1" id="KW-0001">2Fe-2S</keyword>